<dbReference type="RefSeq" id="WP_003536241.1">
    <property type="nucleotide sequence ID" value="NZ_BJNJ01000045.1"/>
</dbReference>
<dbReference type="AlphaFoldDB" id="A0A222HGS2"/>
<accession>A0A222HGS2</accession>
<evidence type="ECO:0000313" key="2">
    <source>
        <dbReference type="EMBL" id="MQW37583.1"/>
    </source>
</evidence>
<reference evidence="2 3" key="1">
    <citation type="journal article" date="2013" name="Genome Biol.">
        <title>Comparative genomics of the core and accessory genomes of 48 Sinorhizobium strains comprising five genospecies.</title>
        <authorList>
            <person name="Sugawara M."/>
            <person name="Epstein B."/>
            <person name="Badgley B.D."/>
            <person name="Unno T."/>
            <person name="Xu L."/>
            <person name="Reese J."/>
            <person name="Gyaneshwar P."/>
            <person name="Denny R."/>
            <person name="Mudge J."/>
            <person name="Bharti A.K."/>
            <person name="Farmer A.D."/>
            <person name="May G.D."/>
            <person name="Woodward J.E."/>
            <person name="Medigue C."/>
            <person name="Vallenet D."/>
            <person name="Lajus A."/>
            <person name="Rouy Z."/>
            <person name="Martinez-Vaz B."/>
            <person name="Tiffin P."/>
            <person name="Young N.D."/>
            <person name="Sadowsky M.J."/>
        </authorList>
    </citation>
    <scope>NUCLEOTIDE SEQUENCE [LARGE SCALE GENOMIC DNA]</scope>
    <source>
        <strain evidence="2 3">N6B1</strain>
    </source>
</reference>
<comment type="caution">
    <text evidence="2">The sequence shown here is derived from an EMBL/GenBank/DDBJ whole genome shotgun (WGS) entry which is preliminary data.</text>
</comment>
<name>A0A222HGS2_RHIML</name>
<evidence type="ECO:0000256" key="1">
    <source>
        <dbReference type="SAM" id="MobiDB-lite"/>
    </source>
</evidence>
<organism evidence="2 3">
    <name type="scientific">Rhizobium meliloti</name>
    <name type="common">Ensifer meliloti</name>
    <name type="synonym">Sinorhizobium meliloti</name>
    <dbReference type="NCBI Taxonomy" id="382"/>
    <lineage>
        <taxon>Bacteria</taxon>
        <taxon>Pseudomonadati</taxon>
        <taxon>Pseudomonadota</taxon>
        <taxon>Alphaproteobacteria</taxon>
        <taxon>Hyphomicrobiales</taxon>
        <taxon>Rhizobiaceae</taxon>
        <taxon>Sinorhizobium/Ensifer group</taxon>
        <taxon>Sinorhizobium</taxon>
    </lineage>
</organism>
<sequence length="119" mass="12661">MLNSSIHWEVGCLTDIGVNAMRVSLKTSFAAFVLSSALVGAAVPAFADSYYQGLDPNHPPGTQNQVRMPASRNLPPSSVDPTATGSIDGGRMMSPSGTYQERYDPGEGDYYRGIVPPKP</sequence>
<dbReference type="OMA" id="GEGQYYR"/>
<dbReference type="KEGG" id="smer:DU99_12075"/>
<evidence type="ECO:0000313" key="3">
    <source>
        <dbReference type="Proteomes" id="UP000429484"/>
    </source>
</evidence>
<proteinExistence type="predicted"/>
<gene>
    <name evidence="2" type="ORF">GHK53_33765</name>
</gene>
<feature type="compositionally biased region" description="Polar residues" evidence="1">
    <location>
        <begin position="74"/>
        <end position="85"/>
    </location>
</feature>
<dbReference type="Proteomes" id="UP000429484">
    <property type="component" value="Unassembled WGS sequence"/>
</dbReference>
<feature type="region of interest" description="Disordered" evidence="1">
    <location>
        <begin position="52"/>
        <end position="119"/>
    </location>
</feature>
<dbReference type="EMBL" id="WISR01000270">
    <property type="protein sequence ID" value="MQW37583.1"/>
    <property type="molecule type" value="Genomic_DNA"/>
</dbReference>
<protein>
    <submittedName>
        <fullName evidence="2">Uncharacterized protein</fullName>
    </submittedName>
</protein>